<evidence type="ECO:0000256" key="1">
    <source>
        <dbReference type="ARBA" id="ARBA00010800"/>
    </source>
</evidence>
<dbReference type="GO" id="GO:0030681">
    <property type="term" value="C:multimeric ribonuclease P complex"/>
    <property type="evidence" value="ECO:0007669"/>
    <property type="project" value="TreeGrafter"/>
</dbReference>
<reference evidence="3 4" key="1">
    <citation type="journal article" date="2007" name="Nature">
        <title>Evolution of genes and genomes on the Drosophila phylogeny.</title>
        <authorList>
            <consortium name="Drosophila 12 Genomes Consortium"/>
            <person name="Clark A.G."/>
            <person name="Eisen M.B."/>
            <person name="Smith D.R."/>
            <person name="Bergman C.M."/>
            <person name="Oliver B."/>
            <person name="Markow T.A."/>
            <person name="Kaufman T.C."/>
            <person name="Kellis M."/>
            <person name="Gelbart W."/>
            <person name="Iyer V.N."/>
            <person name="Pollard D.A."/>
            <person name="Sackton T.B."/>
            <person name="Larracuente A.M."/>
            <person name="Singh N.D."/>
            <person name="Abad J.P."/>
            <person name="Abt D.N."/>
            <person name="Adryan B."/>
            <person name="Aguade M."/>
            <person name="Akashi H."/>
            <person name="Anderson W.W."/>
            <person name="Aquadro C.F."/>
            <person name="Ardell D.H."/>
            <person name="Arguello R."/>
            <person name="Artieri C.G."/>
            <person name="Barbash D.A."/>
            <person name="Barker D."/>
            <person name="Barsanti P."/>
            <person name="Batterham P."/>
            <person name="Batzoglou S."/>
            <person name="Begun D."/>
            <person name="Bhutkar A."/>
            <person name="Blanco E."/>
            <person name="Bosak S.A."/>
            <person name="Bradley R.K."/>
            <person name="Brand A.D."/>
            <person name="Brent M.R."/>
            <person name="Brooks A.N."/>
            <person name="Brown R.H."/>
            <person name="Butlin R.K."/>
            <person name="Caggese C."/>
            <person name="Calvi B.R."/>
            <person name="Bernardo de Carvalho A."/>
            <person name="Caspi A."/>
            <person name="Castrezana S."/>
            <person name="Celniker S.E."/>
            <person name="Chang J.L."/>
            <person name="Chapple C."/>
            <person name="Chatterji S."/>
            <person name="Chinwalla A."/>
            <person name="Civetta A."/>
            <person name="Clifton S.W."/>
            <person name="Comeron J.M."/>
            <person name="Costello J.C."/>
            <person name="Coyne J.A."/>
            <person name="Daub J."/>
            <person name="David R.G."/>
            <person name="Delcher A.L."/>
            <person name="Delehaunty K."/>
            <person name="Do C.B."/>
            <person name="Ebling H."/>
            <person name="Edwards K."/>
            <person name="Eickbush T."/>
            <person name="Evans J.D."/>
            <person name="Filipski A."/>
            <person name="Findeiss S."/>
            <person name="Freyhult E."/>
            <person name="Fulton L."/>
            <person name="Fulton R."/>
            <person name="Garcia A.C."/>
            <person name="Gardiner A."/>
            <person name="Garfield D.A."/>
            <person name="Garvin B.E."/>
            <person name="Gibson G."/>
            <person name="Gilbert D."/>
            <person name="Gnerre S."/>
            <person name="Godfrey J."/>
            <person name="Good R."/>
            <person name="Gotea V."/>
            <person name="Gravely B."/>
            <person name="Greenberg A.J."/>
            <person name="Griffiths-Jones S."/>
            <person name="Gross S."/>
            <person name="Guigo R."/>
            <person name="Gustafson E.A."/>
            <person name="Haerty W."/>
            <person name="Hahn M.W."/>
            <person name="Halligan D.L."/>
            <person name="Halpern A.L."/>
            <person name="Halter G.M."/>
            <person name="Han M.V."/>
            <person name="Heger A."/>
            <person name="Hillier L."/>
            <person name="Hinrichs A.S."/>
            <person name="Holmes I."/>
            <person name="Hoskins R.A."/>
            <person name="Hubisz M.J."/>
            <person name="Hultmark D."/>
            <person name="Huntley M.A."/>
            <person name="Jaffe D.B."/>
            <person name="Jagadeeshan S."/>
            <person name="Jeck W.R."/>
            <person name="Johnson J."/>
            <person name="Jones C.D."/>
            <person name="Jordan W.C."/>
            <person name="Karpen G.H."/>
            <person name="Kataoka E."/>
            <person name="Keightley P.D."/>
            <person name="Kheradpour P."/>
            <person name="Kirkness E.F."/>
            <person name="Koerich L.B."/>
            <person name="Kristiansen K."/>
            <person name="Kudrna D."/>
            <person name="Kulathinal R.J."/>
            <person name="Kumar S."/>
            <person name="Kwok R."/>
            <person name="Lander E."/>
            <person name="Langley C.H."/>
            <person name="Lapoint R."/>
            <person name="Lazzaro B.P."/>
            <person name="Lee S.J."/>
            <person name="Levesque L."/>
            <person name="Li R."/>
            <person name="Lin C.F."/>
            <person name="Lin M.F."/>
            <person name="Lindblad-Toh K."/>
            <person name="Llopart A."/>
            <person name="Long M."/>
            <person name="Low L."/>
            <person name="Lozovsky E."/>
            <person name="Lu J."/>
            <person name="Luo M."/>
            <person name="Machado C.A."/>
            <person name="Makalowski W."/>
            <person name="Marzo M."/>
            <person name="Matsuda M."/>
            <person name="Matzkin L."/>
            <person name="McAllister B."/>
            <person name="McBride C.S."/>
            <person name="McKernan B."/>
            <person name="McKernan K."/>
            <person name="Mendez-Lago M."/>
            <person name="Minx P."/>
            <person name="Mollenhauer M.U."/>
            <person name="Montooth K."/>
            <person name="Mount S.M."/>
            <person name="Mu X."/>
            <person name="Myers E."/>
            <person name="Negre B."/>
            <person name="Newfeld S."/>
            <person name="Nielsen R."/>
            <person name="Noor M.A."/>
            <person name="O'Grady P."/>
            <person name="Pachter L."/>
            <person name="Papaceit M."/>
            <person name="Parisi M.J."/>
            <person name="Parisi M."/>
            <person name="Parts L."/>
            <person name="Pedersen J.S."/>
            <person name="Pesole G."/>
            <person name="Phillippy A.M."/>
            <person name="Ponting C.P."/>
            <person name="Pop M."/>
            <person name="Porcelli D."/>
            <person name="Powell J.R."/>
            <person name="Prohaska S."/>
            <person name="Pruitt K."/>
            <person name="Puig M."/>
            <person name="Quesneville H."/>
            <person name="Ram K.R."/>
            <person name="Rand D."/>
            <person name="Rasmussen M.D."/>
            <person name="Reed L.K."/>
            <person name="Reenan R."/>
            <person name="Reily A."/>
            <person name="Remington K.A."/>
            <person name="Rieger T.T."/>
            <person name="Ritchie M.G."/>
            <person name="Robin C."/>
            <person name="Rogers Y.H."/>
            <person name="Rohde C."/>
            <person name="Rozas J."/>
            <person name="Rubenfield M.J."/>
            <person name="Ruiz A."/>
            <person name="Russo S."/>
            <person name="Salzberg S.L."/>
            <person name="Sanchez-Gracia A."/>
            <person name="Saranga D.J."/>
            <person name="Sato H."/>
            <person name="Schaeffer S.W."/>
            <person name="Schatz M.C."/>
            <person name="Schlenke T."/>
            <person name="Schwartz R."/>
            <person name="Segarra C."/>
            <person name="Singh R.S."/>
            <person name="Sirot L."/>
            <person name="Sirota M."/>
            <person name="Sisneros N.B."/>
            <person name="Smith C.D."/>
            <person name="Smith T.F."/>
            <person name="Spieth J."/>
            <person name="Stage D.E."/>
            <person name="Stark A."/>
            <person name="Stephan W."/>
            <person name="Strausberg R.L."/>
            <person name="Strempel S."/>
            <person name="Sturgill D."/>
            <person name="Sutton G."/>
            <person name="Sutton G.G."/>
            <person name="Tao W."/>
            <person name="Teichmann S."/>
            <person name="Tobari Y.N."/>
            <person name="Tomimura Y."/>
            <person name="Tsolas J.M."/>
            <person name="Valente V.L."/>
            <person name="Venter E."/>
            <person name="Venter J.C."/>
            <person name="Vicario S."/>
            <person name="Vieira F.G."/>
            <person name="Vilella A.J."/>
            <person name="Villasante A."/>
            <person name="Walenz B."/>
            <person name="Wang J."/>
            <person name="Wasserman M."/>
            <person name="Watts T."/>
            <person name="Wilson D."/>
            <person name="Wilson R.K."/>
            <person name="Wing R.A."/>
            <person name="Wolfner M.F."/>
            <person name="Wong A."/>
            <person name="Wong G.K."/>
            <person name="Wu C.I."/>
            <person name="Wu G."/>
            <person name="Yamamoto D."/>
            <person name="Yang H.P."/>
            <person name="Yang S.P."/>
            <person name="Yorke J.A."/>
            <person name="Yoshida K."/>
            <person name="Zdobnov E."/>
            <person name="Zhang P."/>
            <person name="Zhang Y."/>
            <person name="Zimin A.V."/>
            <person name="Baldwin J."/>
            <person name="Abdouelleil A."/>
            <person name="Abdulkadir J."/>
            <person name="Abebe A."/>
            <person name="Abera B."/>
            <person name="Abreu J."/>
            <person name="Acer S.C."/>
            <person name="Aftuck L."/>
            <person name="Alexander A."/>
            <person name="An P."/>
            <person name="Anderson E."/>
            <person name="Anderson S."/>
            <person name="Arachi H."/>
            <person name="Azer M."/>
            <person name="Bachantsang P."/>
            <person name="Barry A."/>
            <person name="Bayul T."/>
            <person name="Berlin A."/>
            <person name="Bessette D."/>
            <person name="Bloom T."/>
            <person name="Blye J."/>
            <person name="Boguslavskiy L."/>
            <person name="Bonnet C."/>
            <person name="Boukhgalter B."/>
            <person name="Bourzgui I."/>
            <person name="Brown A."/>
            <person name="Cahill P."/>
            <person name="Channer S."/>
            <person name="Cheshatsang Y."/>
            <person name="Chuda L."/>
            <person name="Citroen M."/>
            <person name="Collymore A."/>
            <person name="Cooke P."/>
            <person name="Costello M."/>
            <person name="D'Aco K."/>
            <person name="Daza R."/>
            <person name="De Haan G."/>
            <person name="DeGray S."/>
            <person name="DeMaso C."/>
            <person name="Dhargay N."/>
            <person name="Dooley K."/>
            <person name="Dooley E."/>
            <person name="Doricent M."/>
            <person name="Dorje P."/>
            <person name="Dorjee K."/>
            <person name="Dupes A."/>
            <person name="Elong R."/>
            <person name="Falk J."/>
            <person name="Farina A."/>
            <person name="Faro S."/>
            <person name="Ferguson D."/>
            <person name="Fisher S."/>
            <person name="Foley C.D."/>
            <person name="Franke A."/>
            <person name="Friedrich D."/>
            <person name="Gadbois L."/>
            <person name="Gearin G."/>
            <person name="Gearin C.R."/>
            <person name="Giannoukos G."/>
            <person name="Goode T."/>
            <person name="Graham J."/>
            <person name="Grandbois E."/>
            <person name="Grewal S."/>
            <person name="Gyaltsen K."/>
            <person name="Hafez N."/>
            <person name="Hagos B."/>
            <person name="Hall J."/>
            <person name="Henson C."/>
            <person name="Hollinger A."/>
            <person name="Honan T."/>
            <person name="Huard M.D."/>
            <person name="Hughes L."/>
            <person name="Hurhula B."/>
            <person name="Husby M.E."/>
            <person name="Kamat A."/>
            <person name="Kanga B."/>
            <person name="Kashin S."/>
            <person name="Khazanovich D."/>
            <person name="Kisner P."/>
            <person name="Lance K."/>
            <person name="Lara M."/>
            <person name="Lee W."/>
            <person name="Lennon N."/>
            <person name="Letendre F."/>
            <person name="LeVine R."/>
            <person name="Lipovsky A."/>
            <person name="Liu X."/>
            <person name="Liu J."/>
            <person name="Liu S."/>
            <person name="Lokyitsang T."/>
            <person name="Lokyitsang Y."/>
            <person name="Lubonja R."/>
            <person name="Lui A."/>
            <person name="MacDonald P."/>
            <person name="Magnisalis V."/>
            <person name="Maru K."/>
            <person name="Matthews C."/>
            <person name="McCusker W."/>
            <person name="McDonough S."/>
            <person name="Mehta T."/>
            <person name="Meldrim J."/>
            <person name="Meneus L."/>
            <person name="Mihai O."/>
            <person name="Mihalev A."/>
            <person name="Mihova T."/>
            <person name="Mittelman R."/>
            <person name="Mlenga V."/>
            <person name="Montmayeur A."/>
            <person name="Mulrain L."/>
            <person name="Navidi A."/>
            <person name="Naylor J."/>
            <person name="Negash T."/>
            <person name="Nguyen T."/>
            <person name="Nguyen N."/>
            <person name="Nicol R."/>
            <person name="Norbu C."/>
            <person name="Norbu N."/>
            <person name="Novod N."/>
            <person name="O'Neill B."/>
            <person name="Osman S."/>
            <person name="Markiewicz E."/>
            <person name="Oyono O.L."/>
            <person name="Patti C."/>
            <person name="Phunkhang P."/>
            <person name="Pierre F."/>
            <person name="Priest M."/>
            <person name="Raghuraman S."/>
            <person name="Rege F."/>
            <person name="Reyes R."/>
            <person name="Rise C."/>
            <person name="Rogov P."/>
            <person name="Ross K."/>
            <person name="Ryan E."/>
            <person name="Settipalli S."/>
            <person name="Shea T."/>
            <person name="Sherpa N."/>
            <person name="Shi L."/>
            <person name="Shih D."/>
            <person name="Sparrow T."/>
            <person name="Spaulding J."/>
            <person name="Stalker J."/>
            <person name="Stange-Thomann N."/>
            <person name="Stavropoulos S."/>
            <person name="Stone C."/>
            <person name="Strader C."/>
            <person name="Tesfaye S."/>
            <person name="Thomson T."/>
            <person name="Thoulutsang Y."/>
            <person name="Thoulutsang D."/>
            <person name="Topham K."/>
            <person name="Topping I."/>
            <person name="Tsamla T."/>
            <person name="Vassiliev H."/>
            <person name="Vo A."/>
            <person name="Wangchuk T."/>
            <person name="Wangdi T."/>
            <person name="Weiand M."/>
            <person name="Wilkinson J."/>
            <person name="Wilson A."/>
            <person name="Yadav S."/>
            <person name="Young G."/>
            <person name="Yu Q."/>
            <person name="Zembek L."/>
            <person name="Zhong D."/>
            <person name="Zimmer A."/>
            <person name="Zwirko Z."/>
            <person name="Jaffe D.B."/>
            <person name="Alvarez P."/>
            <person name="Brockman W."/>
            <person name="Butler J."/>
            <person name="Chin C."/>
            <person name="Gnerre S."/>
            <person name="Grabherr M."/>
            <person name="Kleber M."/>
            <person name="Mauceli E."/>
            <person name="MacCallum I."/>
        </authorList>
    </citation>
    <scope>NUCLEOTIDE SEQUENCE [LARGE SCALE GENOMIC DNA]</scope>
    <source>
        <strain evidence="4">Tucson 14024-0371.13</strain>
    </source>
</reference>
<comment type="similarity">
    <text evidence="1">Belongs to the eukaryotic/archaeal RNase P protein component 2 family.</text>
</comment>
<dbReference type="PANTHER" id="PTHR15441:SF1">
    <property type="entry name" value="RIBONUCLEASE P PROTEIN SUBUNIT P14"/>
    <property type="match status" value="1"/>
</dbReference>
<dbReference type="CTD" id="43578"/>
<proteinExistence type="inferred from homology"/>
<evidence type="ECO:0000313" key="4">
    <source>
        <dbReference type="Proteomes" id="UP000007801"/>
    </source>
</evidence>
<gene>
    <name evidence="3" type="primary">Dana\GF18820</name>
    <name evidence="3" type="synonym">dana_GLEANR_20076</name>
    <name evidence="3" type="ORF">GF18820</name>
</gene>
<dbReference type="KEGG" id="dan:6501589"/>
<dbReference type="SUPFAM" id="SSF160350">
    <property type="entry name" value="Rnp2-like"/>
    <property type="match status" value="1"/>
</dbReference>
<dbReference type="GO" id="GO:0005730">
    <property type="term" value="C:nucleolus"/>
    <property type="evidence" value="ECO:0007669"/>
    <property type="project" value="TreeGrafter"/>
</dbReference>
<evidence type="ECO:0000313" key="3">
    <source>
        <dbReference type="EMBL" id="EDV44094.2"/>
    </source>
</evidence>
<accession>B3LZB5</accession>
<dbReference type="GeneID" id="6501589"/>
<dbReference type="EMBL" id="CH902617">
    <property type="protein sequence ID" value="EDV44094.2"/>
    <property type="molecule type" value="Genomic_DNA"/>
</dbReference>
<dbReference type="InParanoid" id="B3LZB5"/>
<evidence type="ECO:0000256" key="2">
    <source>
        <dbReference type="ARBA" id="ARBA00022694"/>
    </source>
</evidence>
<dbReference type="Pfam" id="PF01900">
    <property type="entry name" value="RNase_P_Rpp14"/>
    <property type="match status" value="1"/>
</dbReference>
<dbReference type="HOGENOM" id="CLU_2690388_0_0_1"/>
<dbReference type="Gene3D" id="3.30.70.3250">
    <property type="entry name" value="Ribonuclease P, Pop5 subunit"/>
    <property type="match status" value="1"/>
</dbReference>
<dbReference type="GO" id="GO:0001682">
    <property type="term" value="P:tRNA 5'-leader removal"/>
    <property type="evidence" value="ECO:0007669"/>
    <property type="project" value="InterPro"/>
</dbReference>
<dbReference type="InterPro" id="IPR002759">
    <property type="entry name" value="Pop5/Rpp14/Rnp2-like"/>
</dbReference>
<dbReference type="InterPro" id="IPR038085">
    <property type="entry name" value="Rnp2-like_sf"/>
</dbReference>
<keyword evidence="2" id="KW-0819">tRNA processing</keyword>
<dbReference type="GO" id="GO:0033204">
    <property type="term" value="F:ribonuclease P RNA binding"/>
    <property type="evidence" value="ECO:0007669"/>
    <property type="project" value="TreeGrafter"/>
</dbReference>
<dbReference type="FunCoup" id="B3LZB5">
    <property type="interactions" value="9"/>
</dbReference>
<protein>
    <submittedName>
        <fullName evidence="3">Uncharacterized protein</fullName>
    </submittedName>
</protein>
<dbReference type="PANTHER" id="PTHR15441">
    <property type="entry name" value="RIBONUCLEASE P PROTEIN SUBUNIT P14"/>
    <property type="match status" value="1"/>
</dbReference>
<sequence>MVDYSYFDIKIKLRDPDAVILTPSLFRNCVLDTLDSFFCEEKFTLEIVKFCAQQQRVIFRVPQELHDVTRSCLQLIGHYQEVPCHFQVLETSKTALDFEKSSEKLYANEKKSEDY</sequence>
<dbReference type="Proteomes" id="UP000007801">
    <property type="component" value="Unassembled WGS sequence"/>
</dbReference>
<dbReference type="AlphaFoldDB" id="B3LZB5"/>
<keyword evidence="4" id="KW-1185">Reference proteome</keyword>
<name>B3LZB5_DROAN</name>
<dbReference type="OrthoDB" id="7481291at2759"/>
<dbReference type="STRING" id="7217.B3LZB5"/>
<organism evidence="3 4">
    <name type="scientific">Drosophila ananassae</name>
    <name type="common">Fruit fly</name>
    <dbReference type="NCBI Taxonomy" id="7217"/>
    <lineage>
        <taxon>Eukaryota</taxon>
        <taxon>Metazoa</taxon>
        <taxon>Ecdysozoa</taxon>
        <taxon>Arthropoda</taxon>
        <taxon>Hexapoda</taxon>
        <taxon>Insecta</taxon>
        <taxon>Pterygota</taxon>
        <taxon>Neoptera</taxon>
        <taxon>Endopterygota</taxon>
        <taxon>Diptera</taxon>
        <taxon>Brachycera</taxon>
        <taxon>Muscomorpha</taxon>
        <taxon>Ephydroidea</taxon>
        <taxon>Drosophilidae</taxon>
        <taxon>Drosophila</taxon>
        <taxon>Sophophora</taxon>
    </lineage>
</organism>